<evidence type="ECO:0000256" key="2">
    <source>
        <dbReference type="ARBA" id="ARBA00022490"/>
    </source>
</evidence>
<accession>A0A1H3WZT5</accession>
<dbReference type="GO" id="GO:0016052">
    <property type="term" value="P:carbohydrate catabolic process"/>
    <property type="evidence" value="ECO:0007669"/>
    <property type="project" value="TreeGrafter"/>
</dbReference>
<keyword evidence="9" id="KW-1185">Reference proteome</keyword>
<evidence type="ECO:0000256" key="7">
    <source>
        <dbReference type="HAMAP-Rule" id="MF_00114"/>
    </source>
</evidence>
<evidence type="ECO:0000256" key="5">
    <source>
        <dbReference type="ARBA" id="ARBA00048791"/>
    </source>
</evidence>
<evidence type="ECO:0000313" key="9">
    <source>
        <dbReference type="Proteomes" id="UP000198820"/>
    </source>
</evidence>
<dbReference type="EMBL" id="FNQF01000002">
    <property type="protein sequence ID" value="SDZ91934.1"/>
    <property type="molecule type" value="Genomic_DNA"/>
</dbReference>
<dbReference type="GO" id="GO:0006018">
    <property type="term" value="P:2-deoxyribose 1-phosphate catabolic process"/>
    <property type="evidence" value="ECO:0007669"/>
    <property type="project" value="UniProtKB-UniRule"/>
</dbReference>
<dbReference type="GO" id="GO:0004139">
    <property type="term" value="F:deoxyribose-phosphate aldolase activity"/>
    <property type="evidence" value="ECO:0007669"/>
    <property type="project" value="UniProtKB-UniRule"/>
</dbReference>
<dbReference type="SMART" id="SM01133">
    <property type="entry name" value="DeoC"/>
    <property type="match status" value="1"/>
</dbReference>
<name>A0A1H3WZT5_9FLAO</name>
<comment type="function">
    <text evidence="6 7">Catalyzes a reversible aldol reaction between acetaldehyde and D-glyceraldehyde 3-phosphate to generate 2-deoxy-D-ribose 5-phosphate.</text>
</comment>
<dbReference type="SUPFAM" id="SSF51569">
    <property type="entry name" value="Aldolase"/>
    <property type="match status" value="1"/>
</dbReference>
<reference evidence="8 9" key="1">
    <citation type="submission" date="2016-10" db="EMBL/GenBank/DDBJ databases">
        <authorList>
            <person name="de Groot N.N."/>
        </authorList>
    </citation>
    <scope>NUCLEOTIDE SEQUENCE [LARGE SCALE GENOMIC DNA]</scope>
    <source>
        <strain evidence="8 9">DSM 23581</strain>
    </source>
</reference>
<dbReference type="EC" id="4.1.2.4" evidence="7"/>
<feature type="active site" description="Proton donor/acceptor" evidence="7">
    <location>
        <position position="89"/>
    </location>
</feature>
<dbReference type="STRING" id="908615.SAMN05421540_102179"/>
<dbReference type="RefSeq" id="WP_093239296.1">
    <property type="nucleotide sequence ID" value="NZ_FNQF01000002.1"/>
</dbReference>
<dbReference type="Pfam" id="PF01791">
    <property type="entry name" value="DeoC"/>
    <property type="match status" value="1"/>
</dbReference>
<dbReference type="InterPro" id="IPR028581">
    <property type="entry name" value="DeoC_typeI"/>
</dbReference>
<organism evidence="8 9">
    <name type="scientific">Psychroflexus halocasei</name>
    <dbReference type="NCBI Taxonomy" id="908615"/>
    <lineage>
        <taxon>Bacteria</taxon>
        <taxon>Pseudomonadati</taxon>
        <taxon>Bacteroidota</taxon>
        <taxon>Flavobacteriia</taxon>
        <taxon>Flavobacteriales</taxon>
        <taxon>Flavobacteriaceae</taxon>
        <taxon>Psychroflexus</taxon>
    </lineage>
</organism>
<evidence type="ECO:0000256" key="3">
    <source>
        <dbReference type="ARBA" id="ARBA00023239"/>
    </source>
</evidence>
<feature type="active site" description="Schiff-base intermediate with acetaldehyde" evidence="7">
    <location>
        <position position="151"/>
    </location>
</feature>
<dbReference type="CDD" id="cd00959">
    <property type="entry name" value="DeoC"/>
    <property type="match status" value="1"/>
</dbReference>
<evidence type="ECO:0000256" key="1">
    <source>
        <dbReference type="ARBA" id="ARBA00010936"/>
    </source>
</evidence>
<dbReference type="InterPro" id="IPR013785">
    <property type="entry name" value="Aldolase_TIM"/>
</dbReference>
<dbReference type="UniPathway" id="UPA00002">
    <property type="reaction ID" value="UER00468"/>
</dbReference>
<dbReference type="FunFam" id="3.20.20.70:FF:000044">
    <property type="entry name" value="Deoxyribose-phosphate aldolase"/>
    <property type="match status" value="1"/>
</dbReference>
<dbReference type="InterPro" id="IPR011343">
    <property type="entry name" value="DeoC"/>
</dbReference>
<keyword evidence="4 7" id="KW-0704">Schiff base</keyword>
<dbReference type="AlphaFoldDB" id="A0A1H3WZT5"/>
<dbReference type="HAMAP" id="MF_00114">
    <property type="entry name" value="DeoC_type1"/>
    <property type="match status" value="1"/>
</dbReference>
<dbReference type="PIRSF" id="PIRSF001357">
    <property type="entry name" value="DeoC"/>
    <property type="match status" value="1"/>
</dbReference>
<dbReference type="Proteomes" id="UP000198820">
    <property type="component" value="Unassembled WGS sequence"/>
</dbReference>
<evidence type="ECO:0000313" key="8">
    <source>
        <dbReference type="EMBL" id="SDZ91934.1"/>
    </source>
</evidence>
<comment type="subcellular location">
    <subcellularLocation>
        <location evidence="7">Cytoplasm</location>
    </subcellularLocation>
</comment>
<comment type="similarity">
    <text evidence="1 7">Belongs to the DeoC/FbaB aldolase family. DeoC type 1 subfamily.</text>
</comment>
<protein>
    <recommendedName>
        <fullName evidence="7">Deoxyribose-phosphate aldolase</fullName>
        <shortName evidence="7">DERA</shortName>
        <ecNumber evidence="7">4.1.2.4</ecNumber>
    </recommendedName>
    <alternativeName>
        <fullName evidence="7">2-deoxy-D-ribose 5-phosphate aldolase</fullName>
    </alternativeName>
    <alternativeName>
        <fullName evidence="7">Phosphodeoxyriboaldolase</fullName>
        <shortName evidence="7">Deoxyriboaldolase</shortName>
    </alternativeName>
</protein>
<dbReference type="InterPro" id="IPR002915">
    <property type="entry name" value="DeoC/FbaB/LacD_aldolase"/>
</dbReference>
<gene>
    <name evidence="7" type="primary">deoC</name>
    <name evidence="8" type="ORF">SAMN05421540_102179</name>
</gene>
<dbReference type="GO" id="GO:0009264">
    <property type="term" value="P:deoxyribonucleotide catabolic process"/>
    <property type="evidence" value="ECO:0007669"/>
    <property type="project" value="UniProtKB-UniRule"/>
</dbReference>
<dbReference type="GO" id="GO:0005737">
    <property type="term" value="C:cytoplasm"/>
    <property type="evidence" value="ECO:0007669"/>
    <property type="project" value="UniProtKB-SubCell"/>
</dbReference>
<comment type="catalytic activity">
    <reaction evidence="5 7">
        <text>2-deoxy-D-ribose 5-phosphate = D-glyceraldehyde 3-phosphate + acetaldehyde</text>
        <dbReference type="Rhea" id="RHEA:12821"/>
        <dbReference type="ChEBI" id="CHEBI:15343"/>
        <dbReference type="ChEBI" id="CHEBI:59776"/>
        <dbReference type="ChEBI" id="CHEBI:62877"/>
        <dbReference type="EC" id="4.1.2.4"/>
    </reaction>
</comment>
<keyword evidence="3 7" id="KW-0456">Lyase</keyword>
<comment type="pathway">
    <text evidence="7">Carbohydrate degradation; 2-deoxy-D-ribose 1-phosphate degradation; D-glyceraldehyde 3-phosphate and acetaldehyde from 2-deoxy-alpha-D-ribose 1-phosphate: step 2/2.</text>
</comment>
<evidence type="ECO:0000256" key="6">
    <source>
        <dbReference type="ARBA" id="ARBA00056337"/>
    </source>
</evidence>
<sequence length="220" mass="23829">MNINKYIDHTLLKPTATFDQISKLCEEAKKYEFASVCINPCFVKYAAEQLKGSSVKVCTVIGFPLGNTTTQAKVDEAKQALKDGADEFDMVLNQSWIKSNKIEDAQADIAAVRKAIGDKLLKVILETCNLTDDEIAKASQISEKAKADYVKTSTGFGSEGATPEAVKIMKANISDQVKIKASGGIRDLETAEMYINLGVSRLGASSGVQIMQGKTSTQNY</sequence>
<feature type="active site" description="Proton donor/acceptor" evidence="7">
    <location>
        <position position="180"/>
    </location>
</feature>
<dbReference type="Gene3D" id="3.20.20.70">
    <property type="entry name" value="Aldolase class I"/>
    <property type="match status" value="1"/>
</dbReference>
<keyword evidence="2 7" id="KW-0963">Cytoplasm</keyword>
<proteinExistence type="inferred from homology"/>
<dbReference type="NCBIfam" id="TIGR00126">
    <property type="entry name" value="deoC"/>
    <property type="match status" value="1"/>
</dbReference>
<evidence type="ECO:0000256" key="4">
    <source>
        <dbReference type="ARBA" id="ARBA00023270"/>
    </source>
</evidence>
<dbReference type="PANTHER" id="PTHR10889">
    <property type="entry name" value="DEOXYRIBOSE-PHOSPHATE ALDOLASE"/>
    <property type="match status" value="1"/>
</dbReference>
<dbReference type="PANTHER" id="PTHR10889:SF1">
    <property type="entry name" value="DEOXYRIBOSE-PHOSPHATE ALDOLASE"/>
    <property type="match status" value="1"/>
</dbReference>